<proteinExistence type="predicted"/>
<keyword evidence="1" id="KW-0472">Membrane</keyword>
<feature type="transmembrane region" description="Helical" evidence="1">
    <location>
        <begin position="198"/>
        <end position="217"/>
    </location>
</feature>
<name>A0A445L5V2_GLYSO</name>
<reference evidence="2 3" key="1">
    <citation type="submission" date="2018-09" db="EMBL/GenBank/DDBJ databases">
        <title>A high-quality reference genome of wild soybean provides a powerful tool to mine soybean genomes.</title>
        <authorList>
            <person name="Xie M."/>
            <person name="Chung C.Y.L."/>
            <person name="Li M.-W."/>
            <person name="Wong F.-L."/>
            <person name="Chan T.-F."/>
            <person name="Lam H.-M."/>
        </authorList>
    </citation>
    <scope>NUCLEOTIDE SEQUENCE [LARGE SCALE GENOMIC DNA]</scope>
    <source>
        <strain evidence="3">cv. W05</strain>
        <tissue evidence="2">Hypocotyl of etiolated seedlings</tissue>
    </source>
</reference>
<dbReference type="Gramene" id="XM_028374428.1">
    <property type="protein sequence ID" value="XP_028230229.1"/>
    <property type="gene ID" value="LOC114410472"/>
</dbReference>
<keyword evidence="1" id="KW-0812">Transmembrane</keyword>
<gene>
    <name evidence="2" type="ORF">D0Y65_010804</name>
</gene>
<keyword evidence="1" id="KW-1133">Transmembrane helix</keyword>
<dbReference type="Proteomes" id="UP000289340">
    <property type="component" value="Chromosome 4"/>
</dbReference>
<keyword evidence="3" id="KW-1185">Reference proteome</keyword>
<evidence type="ECO:0000256" key="1">
    <source>
        <dbReference type="SAM" id="Phobius"/>
    </source>
</evidence>
<protein>
    <recommendedName>
        <fullName evidence="4">Protein BPS1, chloroplastic</fullName>
    </recommendedName>
</protein>
<organism evidence="2 3">
    <name type="scientific">Glycine soja</name>
    <name type="common">Wild soybean</name>
    <dbReference type="NCBI Taxonomy" id="3848"/>
    <lineage>
        <taxon>Eukaryota</taxon>
        <taxon>Viridiplantae</taxon>
        <taxon>Streptophyta</taxon>
        <taxon>Embryophyta</taxon>
        <taxon>Tracheophyta</taxon>
        <taxon>Spermatophyta</taxon>
        <taxon>Magnoliopsida</taxon>
        <taxon>eudicotyledons</taxon>
        <taxon>Gunneridae</taxon>
        <taxon>Pentapetalae</taxon>
        <taxon>rosids</taxon>
        <taxon>fabids</taxon>
        <taxon>Fabales</taxon>
        <taxon>Fabaceae</taxon>
        <taxon>Papilionoideae</taxon>
        <taxon>50 kb inversion clade</taxon>
        <taxon>NPAAA clade</taxon>
        <taxon>indigoferoid/millettioid clade</taxon>
        <taxon>Phaseoleae</taxon>
        <taxon>Glycine</taxon>
        <taxon>Glycine subgen. Soja</taxon>
    </lineage>
</organism>
<feature type="transmembrane region" description="Helical" evidence="1">
    <location>
        <begin position="169"/>
        <end position="192"/>
    </location>
</feature>
<comment type="caution">
    <text evidence="2">The sequence shown here is derived from an EMBL/GenBank/DDBJ whole genome shotgun (WGS) entry which is preliminary data.</text>
</comment>
<dbReference type="AlphaFoldDB" id="A0A445L5V2"/>
<dbReference type="PANTHER" id="PTHR31509">
    <property type="entry name" value="BPS1-LIKE PROTEIN"/>
    <property type="match status" value="1"/>
</dbReference>
<dbReference type="EMBL" id="QZWG01000004">
    <property type="protein sequence ID" value="RZC18340.1"/>
    <property type="molecule type" value="Genomic_DNA"/>
</dbReference>
<sequence length="322" mass="36287">MDPSSVNGFYSFLTLGIDDLERVFLSTNFMSIQFLQRVVSVLRSFHTQLTLLVQKLQLPVGDKWLDEYMDESSKLWDACHLIKSGISAMDSYYSAALNITSSLDSHRHITPQVSRQVIRAIAGCRREAVGLEEENRALMEARIEALSLRFQERLSIESKLNGFNGFRGVLYAMRNVSSLLLMVLLYGLVYCYGDSSDFVLGGCGYEGCLFLGSAFMMSTARLQQRVAAEIGHMGGSPGMLLHEFRRSKVAMEELRGELERRGSGSQGVEWESEVAIRERVENLRTCFGVLRSGADNIVAQLDDFFDEIVEGRKRLLDFCSHR</sequence>
<evidence type="ECO:0000313" key="3">
    <source>
        <dbReference type="Proteomes" id="UP000289340"/>
    </source>
</evidence>
<accession>A0A445L5V2</accession>
<evidence type="ECO:0000313" key="2">
    <source>
        <dbReference type="EMBL" id="RZC18340.1"/>
    </source>
</evidence>
<evidence type="ECO:0008006" key="4">
    <source>
        <dbReference type="Google" id="ProtNLM"/>
    </source>
</evidence>